<evidence type="ECO:0000313" key="5">
    <source>
        <dbReference type="EMBL" id="KAG9252169.1"/>
    </source>
</evidence>
<accession>A0A9P7ZHF0</accession>
<dbReference type="AlphaFoldDB" id="A0A9P7ZHF0"/>
<dbReference type="SUPFAM" id="SSF52540">
    <property type="entry name" value="P-loop containing nucleoside triphosphate hydrolases"/>
    <property type="match status" value="1"/>
</dbReference>
<evidence type="ECO:0000313" key="6">
    <source>
        <dbReference type="Proteomes" id="UP000887229"/>
    </source>
</evidence>
<dbReference type="OrthoDB" id="5105430at2759"/>
<keyword evidence="1" id="KW-0547">Nucleotide-binding</keyword>
<dbReference type="GeneID" id="70297040"/>
<keyword evidence="6" id="KW-1185">Reference proteome</keyword>
<feature type="compositionally biased region" description="Basic residues" evidence="3">
    <location>
        <begin position="609"/>
        <end position="620"/>
    </location>
</feature>
<name>A0A9P7ZHF0_9HYPO</name>
<protein>
    <recommendedName>
        <fullName evidence="4">SNF2 N-terminal domain-containing protein</fullName>
    </recommendedName>
</protein>
<reference evidence="5" key="1">
    <citation type="journal article" date="2021" name="IMA Fungus">
        <title>Genomic characterization of three marine fungi, including Emericellopsis atlantica sp. nov. with signatures of a generalist lifestyle and marine biomass degradation.</title>
        <authorList>
            <person name="Hagestad O.C."/>
            <person name="Hou L."/>
            <person name="Andersen J.H."/>
            <person name="Hansen E.H."/>
            <person name="Altermark B."/>
            <person name="Li C."/>
            <person name="Kuhnert E."/>
            <person name="Cox R.J."/>
            <person name="Crous P.W."/>
            <person name="Spatafora J.W."/>
            <person name="Lail K."/>
            <person name="Amirebrahimi M."/>
            <person name="Lipzen A."/>
            <person name="Pangilinan J."/>
            <person name="Andreopoulos W."/>
            <person name="Hayes R.D."/>
            <person name="Ng V."/>
            <person name="Grigoriev I.V."/>
            <person name="Jackson S.A."/>
            <person name="Sutton T.D.S."/>
            <person name="Dobson A.D.W."/>
            <person name="Rama T."/>
        </authorList>
    </citation>
    <scope>NUCLEOTIDE SEQUENCE</scope>
    <source>
        <strain evidence="5">TS7</strain>
    </source>
</reference>
<dbReference type="GO" id="GO:0005524">
    <property type="term" value="F:ATP binding"/>
    <property type="evidence" value="ECO:0007669"/>
    <property type="project" value="InterPro"/>
</dbReference>
<evidence type="ECO:0000256" key="1">
    <source>
        <dbReference type="ARBA" id="ARBA00022741"/>
    </source>
</evidence>
<feature type="compositionally biased region" description="Low complexity" evidence="3">
    <location>
        <begin position="574"/>
        <end position="593"/>
    </location>
</feature>
<dbReference type="Pfam" id="PF00176">
    <property type="entry name" value="SNF2-rel_dom"/>
    <property type="match status" value="1"/>
</dbReference>
<proteinExistence type="predicted"/>
<feature type="region of interest" description="Disordered" evidence="3">
    <location>
        <begin position="565"/>
        <end position="645"/>
    </location>
</feature>
<evidence type="ECO:0000256" key="2">
    <source>
        <dbReference type="ARBA" id="ARBA00022840"/>
    </source>
</evidence>
<dbReference type="RefSeq" id="XP_046116093.1">
    <property type="nucleotide sequence ID" value="XM_046266137.1"/>
</dbReference>
<feature type="compositionally biased region" description="Acidic residues" evidence="3">
    <location>
        <begin position="156"/>
        <end position="168"/>
    </location>
</feature>
<evidence type="ECO:0000259" key="4">
    <source>
        <dbReference type="Pfam" id="PF00176"/>
    </source>
</evidence>
<feature type="region of interest" description="Disordered" evidence="3">
    <location>
        <begin position="137"/>
        <end position="177"/>
    </location>
</feature>
<comment type="caution">
    <text evidence="5">The sequence shown here is derived from an EMBL/GenBank/DDBJ whole genome shotgun (WGS) entry which is preliminary data.</text>
</comment>
<dbReference type="InterPro" id="IPR027417">
    <property type="entry name" value="P-loop_NTPase"/>
</dbReference>
<dbReference type="Gene3D" id="3.40.50.10810">
    <property type="entry name" value="Tandem AAA-ATPase domain"/>
    <property type="match status" value="1"/>
</dbReference>
<dbReference type="InterPro" id="IPR038718">
    <property type="entry name" value="SNF2-like_sf"/>
</dbReference>
<dbReference type="Proteomes" id="UP000887229">
    <property type="component" value="Unassembled WGS sequence"/>
</dbReference>
<feature type="domain" description="SNF2 N-terminal" evidence="4">
    <location>
        <begin position="161"/>
        <end position="458"/>
    </location>
</feature>
<dbReference type="InterPro" id="IPR000330">
    <property type="entry name" value="SNF2_N"/>
</dbReference>
<evidence type="ECO:0000256" key="3">
    <source>
        <dbReference type="SAM" id="MobiDB-lite"/>
    </source>
</evidence>
<dbReference type="EMBL" id="MU251263">
    <property type="protein sequence ID" value="KAG9252169.1"/>
    <property type="molecule type" value="Genomic_DNA"/>
</dbReference>
<keyword evidence="2" id="KW-0067">ATP-binding</keyword>
<organism evidence="5 6">
    <name type="scientific">Emericellopsis atlantica</name>
    <dbReference type="NCBI Taxonomy" id="2614577"/>
    <lineage>
        <taxon>Eukaryota</taxon>
        <taxon>Fungi</taxon>
        <taxon>Dikarya</taxon>
        <taxon>Ascomycota</taxon>
        <taxon>Pezizomycotina</taxon>
        <taxon>Sordariomycetes</taxon>
        <taxon>Hypocreomycetidae</taxon>
        <taxon>Hypocreales</taxon>
        <taxon>Bionectriaceae</taxon>
        <taxon>Emericellopsis</taxon>
    </lineage>
</organism>
<sequence length="645" mass="72749">MGTNRRPQDTCCHHCTRPRYHRRHLKSQSSLLDGGERAGTRTVMGHQKLNLYFLVKDMGGHGIPIHLNGKLICFEKFSAHLRAHPTAFQKPLADSEKVTPDLVKSTTTLQEMQKEGIVRLRQGLNSPLESVMMRQGLGRPAAEQAAKKTNARKSTDDDDDDDDDDDEIETPRKRQKHLANCRKALRALDEMYKGEGFLSEAERTPAPPSNASRAALVPSSRAEAHQMIADLHRWLADPPILVVCQSYHESQWSAEIYTHIDIDGSGLRIGVLQAQPHKDISTEWMMNNYDIIIVSSSYVAQRYEEIKAHARFYELVHATSRSYAVEQHRQTPQVIETPEATLPFRFCDLPPVHNLSFSVMILDESHQAKNPDTLIHQAIRSLPYEKAILITATPQFNKTEDWCGQFMLLAKGGIVDNLGHSQHLLMPKKPAETDDAPERQDLSRLQEVLAMLVLGRSKIFLDLPGIEYHVQETAREILADHILLNRWLVQKARKCFRGRDLANENGLSKVGYAYIAHAQKVASMPQAISYASAKASQETDSDVRLQKMISRDMELISLALNEMREGKAEAHDGSSSSEDPSESYDGVMDMDMGLGDEEPVLELHESRPRFRSSARRRRKSPTAARHPPSRERRGPDSRPSGQPDE</sequence>
<gene>
    <name evidence="5" type="ORF">F5Z01DRAFT_690877</name>
</gene>